<protein>
    <submittedName>
        <fullName evidence="6">FAD-dependent oxidoreductase</fullName>
    </submittedName>
</protein>
<feature type="region of interest" description="Disordered" evidence="4">
    <location>
        <begin position="95"/>
        <end position="120"/>
    </location>
</feature>
<reference evidence="6 7" key="1">
    <citation type="journal article" date="2019" name="Int. J. Syst. Evol. Microbiol.">
        <title>The Global Catalogue of Microorganisms (GCM) 10K type strain sequencing project: providing services to taxonomists for standard genome sequencing and annotation.</title>
        <authorList>
            <consortium name="The Broad Institute Genomics Platform"/>
            <consortium name="The Broad Institute Genome Sequencing Center for Infectious Disease"/>
            <person name="Wu L."/>
            <person name="Ma J."/>
        </authorList>
    </citation>
    <scope>NUCLEOTIDE SEQUENCE [LARGE SCALE GENOMIC DNA]</scope>
    <source>
        <strain evidence="6 7">JCM 4805</strain>
    </source>
</reference>
<dbReference type="Gene3D" id="3.50.50.60">
    <property type="entry name" value="FAD/NAD(P)-binding domain"/>
    <property type="match status" value="1"/>
</dbReference>
<comment type="cofactor">
    <cofactor evidence="1">
        <name>FAD</name>
        <dbReference type="ChEBI" id="CHEBI:57692"/>
    </cofactor>
</comment>
<evidence type="ECO:0000256" key="2">
    <source>
        <dbReference type="ARBA" id="ARBA00022630"/>
    </source>
</evidence>
<organism evidence="6 7">
    <name type="scientific">Streptomyces olivaceiscleroticus</name>
    <dbReference type="NCBI Taxonomy" id="68245"/>
    <lineage>
        <taxon>Bacteria</taxon>
        <taxon>Bacillati</taxon>
        <taxon>Actinomycetota</taxon>
        <taxon>Actinomycetes</taxon>
        <taxon>Kitasatosporales</taxon>
        <taxon>Streptomycetaceae</taxon>
        <taxon>Streptomyces</taxon>
    </lineage>
</organism>
<keyword evidence="7" id="KW-1185">Reference proteome</keyword>
<evidence type="ECO:0000259" key="5">
    <source>
        <dbReference type="Pfam" id="PF01494"/>
    </source>
</evidence>
<accession>A0ABN1BD78</accession>
<comment type="caution">
    <text evidence="6">The sequence shown here is derived from an EMBL/GenBank/DDBJ whole genome shotgun (WGS) entry which is preliminary data.</text>
</comment>
<dbReference type="Gene3D" id="3.40.30.120">
    <property type="match status" value="1"/>
</dbReference>
<dbReference type="InterPro" id="IPR002938">
    <property type="entry name" value="FAD-bd"/>
</dbReference>
<evidence type="ECO:0000256" key="4">
    <source>
        <dbReference type="SAM" id="MobiDB-lite"/>
    </source>
</evidence>
<dbReference type="RefSeq" id="WP_346099603.1">
    <property type="nucleotide sequence ID" value="NZ_BAAABY010000054.1"/>
</dbReference>
<feature type="domain" description="FAD-binding" evidence="5">
    <location>
        <begin position="7"/>
        <end position="373"/>
    </location>
</feature>
<evidence type="ECO:0000256" key="3">
    <source>
        <dbReference type="ARBA" id="ARBA00022827"/>
    </source>
</evidence>
<evidence type="ECO:0000256" key="1">
    <source>
        <dbReference type="ARBA" id="ARBA00001974"/>
    </source>
</evidence>
<evidence type="ECO:0000313" key="7">
    <source>
        <dbReference type="Proteomes" id="UP001500909"/>
    </source>
</evidence>
<keyword evidence="2" id="KW-0285">Flavoprotein</keyword>
<proteinExistence type="predicted"/>
<dbReference type="EMBL" id="BAAABY010000054">
    <property type="protein sequence ID" value="GAA0494791.1"/>
    <property type="molecule type" value="Genomic_DNA"/>
</dbReference>
<dbReference type="PRINTS" id="PR00420">
    <property type="entry name" value="RNGMNOXGNASE"/>
</dbReference>
<dbReference type="PANTHER" id="PTHR43004:SF19">
    <property type="entry name" value="BINDING MONOOXYGENASE, PUTATIVE (JCVI)-RELATED"/>
    <property type="match status" value="1"/>
</dbReference>
<gene>
    <name evidence="6" type="ORF">GCM10010361_70190</name>
</gene>
<dbReference type="InterPro" id="IPR036188">
    <property type="entry name" value="FAD/NAD-bd_sf"/>
</dbReference>
<dbReference type="Proteomes" id="UP001500909">
    <property type="component" value="Unassembled WGS sequence"/>
</dbReference>
<dbReference type="SUPFAM" id="SSF51905">
    <property type="entry name" value="FAD/NAD(P)-binding domain"/>
    <property type="match status" value="1"/>
</dbReference>
<keyword evidence="3" id="KW-0274">FAD</keyword>
<sequence length="560" mass="58444">MAEKAARVLVVGGGSVGLSAALFLAHHGVETLLVESREGPSLHPRATGIGPRTVEFFREVGCEQAVDAAAVDMPRGNLGKITAVTLAEADLSTTMSPESRVGSARTGAAPPASPFGTLSPSVLRGTCPQSRLDAVLAAEAPKRGATLRHSTRLVSFEQDSDGVTAVLDGASGTYSVRVDHLVAADGARSEVRHALGIGTSGPGAMGKPKINVLFHADLGRYTKGAAFVNCTITTPEAPGLLMTIDGTDLWTFHTEYDPDAGQRAEDFTDERCRALIRAAVGDPTLGVNVISAQSWRVRGLLADRFASGRVFLIGDAAHTVPPIGAFGLNTGIADAHNLAWKLAAVHHGEADPALLDTYATERRPVASATLDQAMRRLADPKLHWASGPEAAAARIAAGVVHGPVVHMGYRYDSTAVVGARPELPSTQDLAADLDGAPGSRLPHMWLEQDTGPVSTLDLVRSRLTVLAGPAGEAWTSATERAAEIIGVDVAVHRIGTDTTVRDPHGLWPASTGLAADGAVLVRPDGFIAWRAPALPEQATAELTRALARVLGRPMPAADHH</sequence>
<dbReference type="PANTHER" id="PTHR43004">
    <property type="entry name" value="TRK SYSTEM POTASSIUM UPTAKE PROTEIN"/>
    <property type="match status" value="1"/>
</dbReference>
<dbReference type="InterPro" id="IPR050641">
    <property type="entry name" value="RIFMO-like"/>
</dbReference>
<dbReference type="Gene3D" id="3.30.9.10">
    <property type="entry name" value="D-Amino Acid Oxidase, subunit A, domain 2"/>
    <property type="match status" value="1"/>
</dbReference>
<dbReference type="Pfam" id="PF21274">
    <property type="entry name" value="Rng_hyd_C"/>
    <property type="match status" value="1"/>
</dbReference>
<evidence type="ECO:0000313" key="6">
    <source>
        <dbReference type="EMBL" id="GAA0494791.1"/>
    </source>
</evidence>
<dbReference type="Pfam" id="PF01494">
    <property type="entry name" value="FAD_binding_3"/>
    <property type="match status" value="1"/>
</dbReference>
<name>A0ABN1BD78_9ACTN</name>